<organism evidence="1 2">
    <name type="scientific">Commensalibacter intestini A911</name>
    <dbReference type="NCBI Taxonomy" id="1088868"/>
    <lineage>
        <taxon>Bacteria</taxon>
        <taxon>Pseudomonadati</taxon>
        <taxon>Pseudomonadota</taxon>
        <taxon>Alphaproteobacteria</taxon>
        <taxon>Acetobacterales</taxon>
        <taxon>Acetobacteraceae</taxon>
    </lineage>
</organism>
<sequence>MTQQVKKEVKLDNGETSTTFESELVKDEDGNQVSQQSLRYEELFVLLLEAIKVKISAFEARLEALEAK</sequence>
<evidence type="ECO:0000313" key="2">
    <source>
        <dbReference type="Proteomes" id="UP000005939"/>
    </source>
</evidence>
<reference evidence="1 2" key="1">
    <citation type="submission" date="2011-10" db="EMBL/GenBank/DDBJ databases">
        <title>Genome Sequence of Commensalibacter intestini A911, isolated from Drosophila gut.</title>
        <authorList>
            <person name="Lee W.-J."/>
            <person name="Kim E.-K."/>
        </authorList>
    </citation>
    <scope>NUCLEOTIDE SEQUENCE [LARGE SCALE GENOMIC DNA]</scope>
    <source>
        <strain evidence="1 2">A911</strain>
    </source>
</reference>
<dbReference type="EMBL" id="AGFR01000019">
    <property type="protein sequence ID" value="EHD12894.1"/>
    <property type="molecule type" value="Genomic_DNA"/>
</dbReference>
<dbReference type="AlphaFoldDB" id="G6F3I7"/>
<proteinExistence type="predicted"/>
<evidence type="ECO:0000313" key="1">
    <source>
        <dbReference type="EMBL" id="EHD12894.1"/>
    </source>
</evidence>
<comment type="caution">
    <text evidence="1">The sequence shown here is derived from an EMBL/GenBank/DDBJ whole genome shotgun (WGS) entry which is preliminary data.</text>
</comment>
<dbReference type="Gene3D" id="1.10.10.10">
    <property type="entry name" value="Winged helix-like DNA-binding domain superfamily/Winged helix DNA-binding domain"/>
    <property type="match status" value="1"/>
</dbReference>
<dbReference type="Proteomes" id="UP000005939">
    <property type="component" value="Unassembled WGS sequence"/>
</dbReference>
<gene>
    <name evidence="1" type="ORF">CIN_21830</name>
</gene>
<dbReference type="InterPro" id="IPR036388">
    <property type="entry name" value="WH-like_DNA-bd_sf"/>
</dbReference>
<name>G6F3I7_9PROT</name>
<accession>G6F3I7</accession>
<protein>
    <submittedName>
        <fullName evidence="1">Uncharacterized protein</fullName>
    </submittedName>
</protein>